<comment type="caution">
    <text evidence="10">The sequence shown here is derived from an EMBL/GenBank/DDBJ whole genome shotgun (WGS) entry which is preliminary data.</text>
</comment>
<gene>
    <name evidence="10" type="ORF">HBR001_LOCUS3603</name>
</gene>
<evidence type="ECO:0000256" key="2">
    <source>
        <dbReference type="ARBA" id="ARBA00007104"/>
    </source>
</evidence>
<keyword evidence="4 8" id="KW-0732">Signal</keyword>
<dbReference type="InterPro" id="IPR015720">
    <property type="entry name" value="Emp24-like"/>
</dbReference>
<reference evidence="10" key="1">
    <citation type="submission" date="2022-12" db="EMBL/GenBank/DDBJ databases">
        <authorList>
            <person name="Webb A."/>
        </authorList>
    </citation>
    <scope>NUCLEOTIDE SEQUENCE</scope>
    <source>
        <strain evidence="10">Hp1</strain>
    </source>
</reference>
<dbReference type="Proteomes" id="UP001162031">
    <property type="component" value="Unassembled WGS sequence"/>
</dbReference>
<feature type="signal peptide" evidence="8">
    <location>
        <begin position="1"/>
        <end position="25"/>
    </location>
</feature>
<evidence type="ECO:0000259" key="9">
    <source>
        <dbReference type="PROSITE" id="PS50866"/>
    </source>
</evidence>
<dbReference type="InterPro" id="IPR009038">
    <property type="entry name" value="GOLD_dom"/>
</dbReference>
<dbReference type="GO" id="GO:0016020">
    <property type="term" value="C:membrane"/>
    <property type="evidence" value="ECO:0007669"/>
    <property type="project" value="UniProtKB-SubCell"/>
</dbReference>
<dbReference type="SMART" id="SM01190">
    <property type="entry name" value="EMP24_GP25L"/>
    <property type="match status" value="1"/>
</dbReference>
<evidence type="ECO:0000256" key="3">
    <source>
        <dbReference type="ARBA" id="ARBA00022692"/>
    </source>
</evidence>
<evidence type="ECO:0000256" key="6">
    <source>
        <dbReference type="ARBA" id="ARBA00023136"/>
    </source>
</evidence>
<evidence type="ECO:0000256" key="7">
    <source>
        <dbReference type="SAM" id="Phobius"/>
    </source>
</evidence>
<feature type="transmembrane region" description="Helical" evidence="7">
    <location>
        <begin position="344"/>
        <end position="364"/>
    </location>
</feature>
<evidence type="ECO:0000256" key="4">
    <source>
        <dbReference type="ARBA" id="ARBA00022729"/>
    </source>
</evidence>
<dbReference type="Pfam" id="PF01105">
    <property type="entry name" value="EMP24_GP25L"/>
    <property type="match status" value="2"/>
</dbReference>
<sequence>MRDFLRRSVALLLLLCLCFLSSSGASRYRFTLTSRTEECVLEEVDARASDNMVLVRFAILEAKRYDLVDVVVKSPTQREIFRWKAKQADFGSAAVRENGLYHLCFRKLKGASSTLTLFYSFDFISTGVRSLALTSTVAATVSSVGPQVPMYTHMEVTTVNGHATKMGVMEFDLSDVSHSIMHSNTHVKLLLTVDDVGNRRTVDIALTLLPSRLRYPVTWESLESHVTDGSASHVLGYDVTGFSNHVAFDITETFEAILNEKAETVAFSIHANENGGAVVIGITDRDDADHFPQIVVEDVGLDLMQELAYFQSSVFALRGDISLVRHRERLSRDAAESANSRVKWMSLITNVVLVGIAFGQVIYIRSILKGRF</sequence>
<evidence type="ECO:0000313" key="11">
    <source>
        <dbReference type="Proteomes" id="UP001162031"/>
    </source>
</evidence>
<organism evidence="10 11">
    <name type="scientific">Hyaloperonospora brassicae</name>
    <name type="common">Brassica downy mildew</name>
    <name type="synonym">Peronospora brassicae</name>
    <dbReference type="NCBI Taxonomy" id="162125"/>
    <lineage>
        <taxon>Eukaryota</taxon>
        <taxon>Sar</taxon>
        <taxon>Stramenopiles</taxon>
        <taxon>Oomycota</taxon>
        <taxon>Peronosporomycetes</taxon>
        <taxon>Peronosporales</taxon>
        <taxon>Peronosporaceae</taxon>
        <taxon>Hyaloperonospora</taxon>
    </lineage>
</organism>
<keyword evidence="5 7" id="KW-1133">Transmembrane helix</keyword>
<accession>A0AAV0TPN8</accession>
<name>A0AAV0TPN8_HYABA</name>
<comment type="similarity">
    <text evidence="2">Belongs to the EMP24/GP25L family.</text>
</comment>
<feature type="domain" description="GOLD" evidence="9">
    <location>
        <begin position="37"/>
        <end position="123"/>
    </location>
</feature>
<dbReference type="PANTHER" id="PTHR22811">
    <property type="entry name" value="TRANSMEMBRANE EMP24 DOMAIN-CONTAINING PROTEIN"/>
    <property type="match status" value="1"/>
</dbReference>
<evidence type="ECO:0000313" key="10">
    <source>
        <dbReference type="EMBL" id="CAI5725438.1"/>
    </source>
</evidence>
<dbReference type="EMBL" id="CANTFL010000608">
    <property type="protein sequence ID" value="CAI5725438.1"/>
    <property type="molecule type" value="Genomic_DNA"/>
</dbReference>
<evidence type="ECO:0000256" key="1">
    <source>
        <dbReference type="ARBA" id="ARBA00004479"/>
    </source>
</evidence>
<keyword evidence="11" id="KW-1185">Reference proteome</keyword>
<keyword evidence="6 7" id="KW-0472">Membrane</keyword>
<dbReference type="AlphaFoldDB" id="A0AAV0TPN8"/>
<dbReference type="PROSITE" id="PS50866">
    <property type="entry name" value="GOLD"/>
    <property type="match status" value="1"/>
</dbReference>
<feature type="chain" id="PRO_5043628485" description="GOLD domain-containing protein" evidence="8">
    <location>
        <begin position="26"/>
        <end position="372"/>
    </location>
</feature>
<keyword evidence="3 7" id="KW-0812">Transmembrane</keyword>
<protein>
    <recommendedName>
        <fullName evidence="9">GOLD domain-containing protein</fullName>
    </recommendedName>
</protein>
<proteinExistence type="inferred from homology"/>
<evidence type="ECO:0000256" key="5">
    <source>
        <dbReference type="ARBA" id="ARBA00022989"/>
    </source>
</evidence>
<comment type="subcellular location">
    <subcellularLocation>
        <location evidence="1">Membrane</location>
        <topology evidence="1">Single-pass type I membrane protein</topology>
    </subcellularLocation>
</comment>
<evidence type="ECO:0000256" key="8">
    <source>
        <dbReference type="SAM" id="SignalP"/>
    </source>
</evidence>